<organism evidence="2 3">
    <name type="scientific">Pyronema omphalodes (strain CBS 100304)</name>
    <name type="common">Pyronema confluens</name>
    <dbReference type="NCBI Taxonomy" id="1076935"/>
    <lineage>
        <taxon>Eukaryota</taxon>
        <taxon>Fungi</taxon>
        <taxon>Dikarya</taxon>
        <taxon>Ascomycota</taxon>
        <taxon>Pezizomycotina</taxon>
        <taxon>Pezizomycetes</taxon>
        <taxon>Pezizales</taxon>
        <taxon>Pyronemataceae</taxon>
        <taxon>Pyronema</taxon>
    </lineage>
</organism>
<gene>
    <name evidence="2" type="ORF">PCON_01580</name>
</gene>
<proteinExistence type="predicted"/>
<reference evidence="2 3" key="1">
    <citation type="journal article" date="2013" name="PLoS Genet.">
        <title>The genome and development-dependent transcriptomes of Pyronema confluens: a window into fungal evolution.</title>
        <authorList>
            <person name="Traeger S."/>
            <person name="Altegoer F."/>
            <person name="Freitag M."/>
            <person name="Gabaldon T."/>
            <person name="Kempken F."/>
            <person name="Kumar A."/>
            <person name="Marcet-Houben M."/>
            <person name="Poggeler S."/>
            <person name="Stajich J.E."/>
            <person name="Nowrousian M."/>
        </authorList>
    </citation>
    <scope>NUCLEOTIDE SEQUENCE [LARGE SCALE GENOMIC DNA]</scope>
    <source>
        <strain evidence="3">CBS 100304</strain>
        <tissue evidence="2">Vegetative mycelium</tissue>
    </source>
</reference>
<evidence type="ECO:0000256" key="1">
    <source>
        <dbReference type="SAM" id="Phobius"/>
    </source>
</evidence>
<protein>
    <submittedName>
        <fullName evidence="2">Uncharacterized protein</fullName>
    </submittedName>
</protein>
<dbReference type="Proteomes" id="UP000018144">
    <property type="component" value="Unassembled WGS sequence"/>
</dbReference>
<name>U4LPY4_PYROM</name>
<sequence length="69" mass="7960">MKDIKFQDIQDKSIIIQCPTHTAPRTSPMRTPRSIVPHLLSSLFAFLFLLQFPFLRFLLLLPLLGILLP</sequence>
<keyword evidence="3" id="KW-1185">Reference proteome</keyword>
<evidence type="ECO:0000313" key="2">
    <source>
        <dbReference type="EMBL" id="CCX33642.1"/>
    </source>
</evidence>
<keyword evidence="1" id="KW-1133">Transmembrane helix</keyword>
<accession>U4LPY4</accession>
<feature type="transmembrane region" description="Helical" evidence="1">
    <location>
        <begin position="39"/>
        <end position="68"/>
    </location>
</feature>
<dbReference type="AlphaFoldDB" id="U4LPY4"/>
<evidence type="ECO:0000313" key="3">
    <source>
        <dbReference type="Proteomes" id="UP000018144"/>
    </source>
</evidence>
<keyword evidence="1" id="KW-0472">Membrane</keyword>
<keyword evidence="1" id="KW-0812">Transmembrane</keyword>
<dbReference type="EMBL" id="HF936162">
    <property type="protein sequence ID" value="CCX33642.1"/>
    <property type="molecule type" value="Genomic_DNA"/>
</dbReference>